<organism evidence="18 19">
    <name type="scientific">Podospora didyma</name>
    <dbReference type="NCBI Taxonomy" id="330526"/>
    <lineage>
        <taxon>Eukaryota</taxon>
        <taxon>Fungi</taxon>
        <taxon>Dikarya</taxon>
        <taxon>Ascomycota</taxon>
        <taxon>Pezizomycotina</taxon>
        <taxon>Sordariomycetes</taxon>
        <taxon>Sordariomycetidae</taxon>
        <taxon>Sordariales</taxon>
        <taxon>Podosporaceae</taxon>
        <taxon>Podospora</taxon>
    </lineage>
</organism>
<name>A0AAE0K5R0_9PEZI</name>
<dbReference type="Proteomes" id="UP001285441">
    <property type="component" value="Unassembled WGS sequence"/>
</dbReference>
<keyword evidence="6" id="KW-0336">GPI-anchor</keyword>
<feature type="transmembrane region" description="Helical" evidence="15">
    <location>
        <begin position="77"/>
        <end position="98"/>
    </location>
</feature>
<evidence type="ECO:0000256" key="9">
    <source>
        <dbReference type="ARBA" id="ARBA00022989"/>
    </source>
</evidence>
<feature type="transmembrane region" description="Helical" evidence="15">
    <location>
        <begin position="154"/>
        <end position="177"/>
    </location>
</feature>
<evidence type="ECO:0000256" key="15">
    <source>
        <dbReference type="SAM" id="Phobius"/>
    </source>
</evidence>
<evidence type="ECO:0000313" key="18">
    <source>
        <dbReference type="EMBL" id="KAK3370583.1"/>
    </source>
</evidence>
<comment type="similarity">
    <text evidence="13">Belongs to the SAT4 family.</text>
</comment>
<evidence type="ECO:0000256" key="1">
    <source>
        <dbReference type="ARBA" id="ARBA00004141"/>
    </source>
</evidence>
<dbReference type="PROSITE" id="PS52012">
    <property type="entry name" value="CFEM"/>
    <property type="match status" value="1"/>
</dbReference>
<keyword evidence="6" id="KW-0325">Glycoprotein</keyword>
<dbReference type="PANTHER" id="PTHR33048">
    <property type="entry name" value="PTH11-LIKE INTEGRAL MEMBRANE PROTEIN (AFU_ORTHOLOGUE AFUA_5G11245)"/>
    <property type="match status" value="1"/>
</dbReference>
<dbReference type="InterPro" id="IPR049326">
    <property type="entry name" value="Rhodopsin_dom_fungi"/>
</dbReference>
<keyword evidence="8 16" id="KW-0732">Signal</keyword>
<feature type="transmembrane region" description="Helical" evidence="15">
    <location>
        <begin position="110"/>
        <end position="129"/>
    </location>
</feature>
<feature type="domain" description="CFEM" evidence="17">
    <location>
        <begin position="1"/>
        <end position="94"/>
    </location>
</feature>
<feature type="signal peptide" evidence="16">
    <location>
        <begin position="1"/>
        <end position="26"/>
    </location>
</feature>
<keyword evidence="10 15" id="KW-0472">Membrane</keyword>
<evidence type="ECO:0000313" key="19">
    <source>
        <dbReference type="Proteomes" id="UP001285441"/>
    </source>
</evidence>
<keyword evidence="9 15" id="KW-1133">Transmembrane helix</keyword>
<dbReference type="GO" id="GO:0098552">
    <property type="term" value="C:side of membrane"/>
    <property type="evidence" value="ECO:0007669"/>
    <property type="project" value="UniProtKB-KW"/>
</dbReference>
<feature type="disulfide bond" evidence="14">
    <location>
        <begin position="11"/>
        <end position="51"/>
    </location>
</feature>
<feature type="disulfide bond" evidence="14">
    <location>
        <begin position="25"/>
        <end position="32"/>
    </location>
</feature>
<dbReference type="InterPro" id="IPR052337">
    <property type="entry name" value="SAT4-like"/>
</dbReference>
<dbReference type="InterPro" id="IPR008427">
    <property type="entry name" value="Extracellular_membr_CFEM_dom"/>
</dbReference>
<gene>
    <name evidence="18" type="ORF">B0H63DRAFT_487266</name>
</gene>
<evidence type="ECO:0000256" key="14">
    <source>
        <dbReference type="PROSITE-ProRule" id="PRU01356"/>
    </source>
</evidence>
<evidence type="ECO:0000256" key="8">
    <source>
        <dbReference type="ARBA" id="ARBA00022729"/>
    </source>
</evidence>
<evidence type="ECO:0000256" key="11">
    <source>
        <dbReference type="ARBA" id="ARBA00023157"/>
    </source>
</evidence>
<feature type="transmembrane region" description="Helical" evidence="15">
    <location>
        <begin position="310"/>
        <end position="334"/>
    </location>
</feature>
<evidence type="ECO:0000256" key="7">
    <source>
        <dbReference type="ARBA" id="ARBA00022692"/>
    </source>
</evidence>
<evidence type="ECO:0000259" key="17">
    <source>
        <dbReference type="PROSITE" id="PS52012"/>
    </source>
</evidence>
<feature type="transmembrane region" description="Helical" evidence="15">
    <location>
        <begin position="189"/>
        <end position="210"/>
    </location>
</feature>
<evidence type="ECO:0000256" key="13">
    <source>
        <dbReference type="ARBA" id="ARBA00038359"/>
    </source>
</evidence>
<feature type="disulfide bond" evidence="14">
    <location>
        <begin position="34"/>
        <end position="67"/>
    </location>
</feature>
<dbReference type="Pfam" id="PF05730">
    <property type="entry name" value="CFEM"/>
    <property type="match status" value="1"/>
</dbReference>
<feature type="transmembrane region" description="Helical" evidence="15">
    <location>
        <begin position="235"/>
        <end position="257"/>
    </location>
</feature>
<evidence type="ECO:0000256" key="2">
    <source>
        <dbReference type="ARBA" id="ARBA00004589"/>
    </source>
</evidence>
<comment type="similarity">
    <text evidence="4">Belongs to the RBT5 family.</text>
</comment>
<reference evidence="18" key="2">
    <citation type="submission" date="2023-06" db="EMBL/GenBank/DDBJ databases">
        <authorList>
            <consortium name="Lawrence Berkeley National Laboratory"/>
            <person name="Haridas S."/>
            <person name="Hensen N."/>
            <person name="Bonometti L."/>
            <person name="Westerberg I."/>
            <person name="Brannstrom I.O."/>
            <person name="Guillou S."/>
            <person name="Cros-Aarteil S."/>
            <person name="Calhoun S."/>
            <person name="Kuo A."/>
            <person name="Mondo S."/>
            <person name="Pangilinan J."/>
            <person name="Riley R."/>
            <person name="LaButti K."/>
            <person name="Andreopoulos B."/>
            <person name="Lipzen A."/>
            <person name="Chen C."/>
            <person name="Yanf M."/>
            <person name="Daum C."/>
            <person name="Ng V."/>
            <person name="Clum A."/>
            <person name="Steindorff A."/>
            <person name="Ohm R."/>
            <person name="Martin F."/>
            <person name="Silar P."/>
            <person name="Natvig D."/>
            <person name="Lalanne C."/>
            <person name="Gautier V."/>
            <person name="Ament-velasquez S.L."/>
            <person name="Kruys A."/>
            <person name="Hutchinson M.I."/>
            <person name="Powell A.J."/>
            <person name="Barry K."/>
            <person name="Miller A.N."/>
            <person name="Grigoriev I.V."/>
            <person name="Debuchy R."/>
            <person name="Gladieux P."/>
            <person name="Thoren M.H."/>
            <person name="Johannesson H."/>
        </authorList>
    </citation>
    <scope>NUCLEOTIDE SEQUENCE</scope>
    <source>
        <strain evidence="18">CBS 232.78</strain>
    </source>
</reference>
<evidence type="ECO:0000256" key="4">
    <source>
        <dbReference type="ARBA" id="ARBA00010031"/>
    </source>
</evidence>
<comment type="subcellular location">
    <subcellularLocation>
        <location evidence="2">Membrane</location>
        <topology evidence="2">Lipid-anchor</topology>
        <topology evidence="2">GPI-anchor</topology>
    </subcellularLocation>
    <subcellularLocation>
        <location evidence="1">Membrane</location>
        <topology evidence="1">Multi-pass membrane protein</topology>
    </subcellularLocation>
    <subcellularLocation>
        <location evidence="3">Secreted</location>
    </subcellularLocation>
</comment>
<feature type="transmembrane region" description="Helical" evidence="15">
    <location>
        <begin position="269"/>
        <end position="290"/>
    </location>
</feature>
<keyword evidence="11 14" id="KW-1015">Disulfide bond</keyword>
<dbReference type="AlphaFoldDB" id="A0AAE0K5R0"/>
<feature type="chain" id="PRO_5042296586" description="CFEM domain-containing protein" evidence="16">
    <location>
        <begin position="27"/>
        <end position="454"/>
    </location>
</feature>
<sequence>MSFDVGQLPLCAVSCLAIAVSRSACAIGNQTCICTDQTLAEESRDCMIQNCTIREALETQKLASTSCGIVPHVDHSYQAIFIVFAIISAIMVCLRFFARFLIRFKLWWDDLFSFVALLCCVAFAVLGLYQQGLGFGTDVWAIPIDNITPLFKGYYAAFIIYGFARFFIRLSITMFYLRIFTLPRARPIITATLVAGVALVIAINGALAFMCTPVDHFWLQWDGEHPGSCIDSSKVIWTSSVLHIVFDLWIIILPVPFIRRLELSRKKKASILIMFSVGIAVIVASIGRLTAIIDFSFAPRSNPTIDAVPLAVWSGAEMNLGVICACLPSLRVLFKPFWNRRRLNATPMSGGDKNNSNYGPIMIPSESPKTSARSFPRHDLAAECDGSTWSPLQDNNNLHSPRCLESPSAIRKTVTIHQIEGKTIPELCFALSELPAPGATRQGVVRAQAWAGHD</sequence>
<keyword evidence="7 15" id="KW-0812">Transmembrane</keyword>
<dbReference type="PANTHER" id="PTHR33048:SF143">
    <property type="entry name" value="EXTRACELLULAR MEMBRANE PROTEIN CFEM DOMAIN-CONTAINING PROTEIN-RELATED"/>
    <property type="match status" value="1"/>
</dbReference>
<keyword evidence="19" id="KW-1185">Reference proteome</keyword>
<evidence type="ECO:0000256" key="10">
    <source>
        <dbReference type="ARBA" id="ARBA00023136"/>
    </source>
</evidence>
<comment type="caution">
    <text evidence="14">Lacks conserved residue(s) required for the propagation of feature annotation.</text>
</comment>
<evidence type="ECO:0000256" key="12">
    <source>
        <dbReference type="ARBA" id="ARBA00023288"/>
    </source>
</evidence>
<evidence type="ECO:0000256" key="3">
    <source>
        <dbReference type="ARBA" id="ARBA00004613"/>
    </source>
</evidence>
<keyword evidence="12" id="KW-0449">Lipoprotein</keyword>
<dbReference type="EMBL" id="JAULSW010000009">
    <property type="protein sequence ID" value="KAK3370583.1"/>
    <property type="molecule type" value="Genomic_DNA"/>
</dbReference>
<evidence type="ECO:0000256" key="6">
    <source>
        <dbReference type="ARBA" id="ARBA00022622"/>
    </source>
</evidence>
<keyword evidence="5" id="KW-0964">Secreted</keyword>
<protein>
    <recommendedName>
        <fullName evidence="17">CFEM domain-containing protein</fullName>
    </recommendedName>
</protein>
<feature type="disulfide bond" evidence="14">
    <location>
        <begin position="15"/>
        <end position="46"/>
    </location>
</feature>
<proteinExistence type="inferred from homology"/>
<reference evidence="18" key="1">
    <citation type="journal article" date="2023" name="Mol. Phylogenet. Evol.">
        <title>Genome-scale phylogeny and comparative genomics of the fungal order Sordariales.</title>
        <authorList>
            <person name="Hensen N."/>
            <person name="Bonometti L."/>
            <person name="Westerberg I."/>
            <person name="Brannstrom I.O."/>
            <person name="Guillou S."/>
            <person name="Cros-Aarteil S."/>
            <person name="Calhoun S."/>
            <person name="Haridas S."/>
            <person name="Kuo A."/>
            <person name="Mondo S."/>
            <person name="Pangilinan J."/>
            <person name="Riley R."/>
            <person name="LaButti K."/>
            <person name="Andreopoulos B."/>
            <person name="Lipzen A."/>
            <person name="Chen C."/>
            <person name="Yan M."/>
            <person name="Daum C."/>
            <person name="Ng V."/>
            <person name="Clum A."/>
            <person name="Steindorff A."/>
            <person name="Ohm R.A."/>
            <person name="Martin F."/>
            <person name="Silar P."/>
            <person name="Natvig D.O."/>
            <person name="Lalanne C."/>
            <person name="Gautier V."/>
            <person name="Ament-Velasquez S.L."/>
            <person name="Kruys A."/>
            <person name="Hutchinson M.I."/>
            <person name="Powell A.J."/>
            <person name="Barry K."/>
            <person name="Miller A.N."/>
            <person name="Grigoriev I.V."/>
            <person name="Debuchy R."/>
            <person name="Gladieux P."/>
            <person name="Hiltunen Thoren M."/>
            <person name="Johannesson H."/>
        </authorList>
    </citation>
    <scope>NUCLEOTIDE SEQUENCE</scope>
    <source>
        <strain evidence="18">CBS 232.78</strain>
    </source>
</reference>
<evidence type="ECO:0000256" key="16">
    <source>
        <dbReference type="SAM" id="SignalP"/>
    </source>
</evidence>
<comment type="caution">
    <text evidence="18">The sequence shown here is derived from an EMBL/GenBank/DDBJ whole genome shotgun (WGS) entry which is preliminary data.</text>
</comment>
<accession>A0AAE0K5R0</accession>
<dbReference type="GO" id="GO:0005576">
    <property type="term" value="C:extracellular region"/>
    <property type="evidence" value="ECO:0007669"/>
    <property type="project" value="UniProtKB-SubCell"/>
</dbReference>
<evidence type="ECO:0000256" key="5">
    <source>
        <dbReference type="ARBA" id="ARBA00022525"/>
    </source>
</evidence>
<dbReference type="Pfam" id="PF20684">
    <property type="entry name" value="Fung_rhodopsin"/>
    <property type="match status" value="1"/>
</dbReference>